<comment type="caution">
    <text evidence="5">The sequence shown here is derived from an EMBL/GenBank/DDBJ whole genome shotgun (WGS) entry which is preliminary data.</text>
</comment>
<dbReference type="AlphaFoldDB" id="A0AAD3NU09"/>
<evidence type="ECO:0000313" key="6">
    <source>
        <dbReference type="Proteomes" id="UP001234787"/>
    </source>
</evidence>
<keyword evidence="6" id="KW-1185">Reference proteome</keyword>
<accession>A0AAD3NU09</accession>
<keyword evidence="2" id="KW-0547">Nucleotide-binding</keyword>
<keyword evidence="3" id="KW-0611">Plant defense</keyword>
<evidence type="ECO:0000256" key="3">
    <source>
        <dbReference type="ARBA" id="ARBA00022821"/>
    </source>
</evidence>
<protein>
    <recommendedName>
        <fullName evidence="4">Disease resistance N-terminal domain-containing protein</fullName>
    </recommendedName>
</protein>
<evidence type="ECO:0000259" key="4">
    <source>
        <dbReference type="Pfam" id="PF18052"/>
    </source>
</evidence>
<evidence type="ECO:0000313" key="5">
    <source>
        <dbReference type="EMBL" id="GLJ59476.1"/>
    </source>
</evidence>
<dbReference type="PANTHER" id="PTHR19338">
    <property type="entry name" value="TRANSLOCASE OF INNER MITOCHONDRIAL MEMBRANE 13 HOMOLOG"/>
    <property type="match status" value="1"/>
</dbReference>
<dbReference type="EMBL" id="BSEH01000956">
    <property type="protein sequence ID" value="GLJ59476.1"/>
    <property type="molecule type" value="Genomic_DNA"/>
</dbReference>
<sequence>MASILAEAVVGKVCEMVIQQVANEVKIVFNFREDIEWLMSKIKQVNYFLNEAGEKSSKQKESMKEWLQSVRDIAWEAEDILQICAVDSMYAANPQFCSLSCNQLITRYQMGRRIRKIKARFSSVTADIQLITAVSHREEAESSQRRQFKRLSLLPSDSKPVGIQSKIDSLVNLLENPQFPIVVV</sequence>
<evidence type="ECO:0000256" key="2">
    <source>
        <dbReference type="ARBA" id="ARBA00022741"/>
    </source>
</evidence>
<dbReference type="Pfam" id="PF18052">
    <property type="entry name" value="Rx_N"/>
    <property type="match status" value="1"/>
</dbReference>
<feature type="domain" description="Disease resistance N-terminal" evidence="4">
    <location>
        <begin position="9"/>
        <end position="88"/>
    </location>
</feature>
<organism evidence="5 6">
    <name type="scientific">Cryptomeria japonica</name>
    <name type="common">Japanese cedar</name>
    <name type="synonym">Cupressus japonica</name>
    <dbReference type="NCBI Taxonomy" id="3369"/>
    <lineage>
        <taxon>Eukaryota</taxon>
        <taxon>Viridiplantae</taxon>
        <taxon>Streptophyta</taxon>
        <taxon>Embryophyta</taxon>
        <taxon>Tracheophyta</taxon>
        <taxon>Spermatophyta</taxon>
        <taxon>Pinopsida</taxon>
        <taxon>Pinidae</taxon>
        <taxon>Conifers II</taxon>
        <taxon>Cupressales</taxon>
        <taxon>Cupressaceae</taxon>
        <taxon>Cryptomeria</taxon>
    </lineage>
</organism>
<keyword evidence="1" id="KW-0677">Repeat</keyword>
<dbReference type="GO" id="GO:0006952">
    <property type="term" value="P:defense response"/>
    <property type="evidence" value="ECO:0007669"/>
    <property type="project" value="UniProtKB-KW"/>
</dbReference>
<dbReference type="Proteomes" id="UP001234787">
    <property type="component" value="Unassembled WGS sequence"/>
</dbReference>
<evidence type="ECO:0000256" key="1">
    <source>
        <dbReference type="ARBA" id="ARBA00022737"/>
    </source>
</evidence>
<proteinExistence type="predicted"/>
<gene>
    <name evidence="5" type="ORF">SUGI_1510020</name>
</gene>
<dbReference type="GO" id="GO:0000166">
    <property type="term" value="F:nucleotide binding"/>
    <property type="evidence" value="ECO:0007669"/>
    <property type="project" value="UniProtKB-KW"/>
</dbReference>
<reference evidence="5" key="1">
    <citation type="submission" date="2022-12" db="EMBL/GenBank/DDBJ databases">
        <title>Chromosome-Level Genome Assembly of Japanese Cedar (Cryptomeriajaponica D. Don).</title>
        <authorList>
            <person name="Fujino T."/>
            <person name="Yamaguchi K."/>
            <person name="Yokoyama T."/>
            <person name="Hamanaka T."/>
            <person name="Harazono Y."/>
            <person name="Kamada H."/>
            <person name="Kobayashi W."/>
            <person name="Ujino-Ihara T."/>
            <person name="Uchiyama K."/>
            <person name="Matsumoto A."/>
            <person name="Izuno A."/>
            <person name="Tsumura Y."/>
            <person name="Toyoda A."/>
            <person name="Shigenobu S."/>
            <person name="Moriguchi Y."/>
            <person name="Ueno S."/>
            <person name="Kasahara M."/>
        </authorList>
    </citation>
    <scope>NUCLEOTIDE SEQUENCE</scope>
</reference>
<dbReference type="PANTHER" id="PTHR19338:SF73">
    <property type="entry name" value="DISEASE RESISTANCE PROTEIN RGA2-LIKE"/>
    <property type="match status" value="1"/>
</dbReference>
<name>A0AAD3NU09_CRYJA</name>
<dbReference type="Gene3D" id="1.20.5.4130">
    <property type="match status" value="1"/>
</dbReference>
<dbReference type="InterPro" id="IPR041118">
    <property type="entry name" value="Rx_N"/>
</dbReference>